<dbReference type="GO" id="GO:0042144">
    <property type="term" value="P:vacuole fusion, non-autophagic"/>
    <property type="evidence" value="ECO:0007669"/>
    <property type="project" value="TreeGrafter"/>
</dbReference>
<dbReference type="GO" id="GO:0006886">
    <property type="term" value="P:intracellular protein transport"/>
    <property type="evidence" value="ECO:0007669"/>
    <property type="project" value="InterPro"/>
</dbReference>
<dbReference type="Pfam" id="PF04840">
    <property type="entry name" value="Vps16_C"/>
    <property type="match status" value="1"/>
</dbReference>
<dbReference type="Gene3D" id="1.10.150.780">
    <property type="entry name" value="Vps16, C-terminal region"/>
    <property type="match status" value="1"/>
</dbReference>
<dbReference type="InterPro" id="IPR038132">
    <property type="entry name" value="Vps16_C_sf"/>
</dbReference>
<dbReference type="EMBL" id="JAXCGZ010001484">
    <property type="protein sequence ID" value="KAK7085238.1"/>
    <property type="molecule type" value="Genomic_DNA"/>
</dbReference>
<name>A0AAN9ADZ7_HALRR</name>
<evidence type="ECO:0000259" key="1">
    <source>
        <dbReference type="Pfam" id="PF04840"/>
    </source>
</evidence>
<organism evidence="2 3">
    <name type="scientific">Halocaridina rubra</name>
    <name type="common">Hawaiian red shrimp</name>
    <dbReference type="NCBI Taxonomy" id="373956"/>
    <lineage>
        <taxon>Eukaryota</taxon>
        <taxon>Metazoa</taxon>
        <taxon>Ecdysozoa</taxon>
        <taxon>Arthropoda</taxon>
        <taxon>Crustacea</taxon>
        <taxon>Multicrustacea</taxon>
        <taxon>Malacostraca</taxon>
        <taxon>Eumalacostraca</taxon>
        <taxon>Eucarida</taxon>
        <taxon>Decapoda</taxon>
        <taxon>Pleocyemata</taxon>
        <taxon>Caridea</taxon>
        <taxon>Atyoidea</taxon>
        <taxon>Atyidae</taxon>
        <taxon>Halocaridina</taxon>
    </lineage>
</organism>
<protein>
    <submittedName>
        <fullName evidence="2">Vacuolar protein sorting-associated protein 16</fullName>
    </submittedName>
</protein>
<gene>
    <name evidence="2" type="primary">VPS16</name>
    <name evidence="2" type="ORF">SK128_016908</name>
</gene>
<dbReference type="GO" id="GO:0005768">
    <property type="term" value="C:endosome"/>
    <property type="evidence" value="ECO:0007669"/>
    <property type="project" value="TreeGrafter"/>
</dbReference>
<dbReference type="Proteomes" id="UP001381693">
    <property type="component" value="Unassembled WGS sequence"/>
</dbReference>
<dbReference type="PANTHER" id="PTHR12811">
    <property type="entry name" value="VACUOLAR PROTEIN SORTING VPS16"/>
    <property type="match status" value="1"/>
</dbReference>
<keyword evidence="3" id="KW-1185">Reference proteome</keyword>
<feature type="domain" description="Vps16 C-terminal" evidence="1">
    <location>
        <begin position="26"/>
        <end position="265"/>
    </location>
</feature>
<dbReference type="GO" id="GO:0003779">
    <property type="term" value="F:actin binding"/>
    <property type="evidence" value="ECO:0007669"/>
    <property type="project" value="TreeGrafter"/>
</dbReference>
<accession>A0AAN9ADZ7</accession>
<dbReference type="GO" id="GO:0030897">
    <property type="term" value="C:HOPS complex"/>
    <property type="evidence" value="ECO:0007669"/>
    <property type="project" value="TreeGrafter"/>
</dbReference>
<comment type="caution">
    <text evidence="2">The sequence shown here is derived from an EMBL/GenBank/DDBJ whole genome shotgun (WGS) entry which is preliminary data.</text>
</comment>
<dbReference type="GO" id="GO:0016197">
    <property type="term" value="P:endosomal transport"/>
    <property type="evidence" value="ECO:0007669"/>
    <property type="project" value="TreeGrafter"/>
</dbReference>
<evidence type="ECO:0000313" key="2">
    <source>
        <dbReference type="EMBL" id="KAK7085238.1"/>
    </source>
</evidence>
<evidence type="ECO:0000313" key="3">
    <source>
        <dbReference type="Proteomes" id="UP001381693"/>
    </source>
</evidence>
<dbReference type="InterPro" id="IPR016534">
    <property type="entry name" value="VPS16"/>
</dbReference>
<dbReference type="AlphaFoldDB" id="A0AAN9ADZ7"/>
<dbReference type="InterPro" id="IPR006925">
    <property type="entry name" value="Vps16_C"/>
</dbReference>
<proteinExistence type="predicted"/>
<feature type="non-terminal residue" evidence="2">
    <location>
        <position position="265"/>
    </location>
</feature>
<reference evidence="2 3" key="1">
    <citation type="submission" date="2023-11" db="EMBL/GenBank/DDBJ databases">
        <title>Halocaridina rubra genome assembly.</title>
        <authorList>
            <person name="Smith C."/>
        </authorList>
    </citation>
    <scope>NUCLEOTIDE SEQUENCE [LARGE SCALE GENOMIC DNA]</scope>
    <source>
        <strain evidence="2">EP-1</strain>
        <tissue evidence="2">Whole</tissue>
    </source>
</reference>
<feature type="non-terminal residue" evidence="2">
    <location>
        <position position="1"/>
    </location>
</feature>
<sequence length="265" mass="30752">VLQPSQKTDEQIAKEINGKLGYTPGISYTDIANRADRAGRKQLAVKLIEYECRAKEQVLVLMRLGESPTALRRALQSGDTDLIYTVLDHLRQQLPSGDFLMLIRDFPVAQSLYIRSCRELDTDQLRDILVQEDDFQGQALLRIKEAYHSNRADTRQASLQGASELFRKAKYETAFQMTEEQVKLIKWQVKLEDSQQKPYANMSLHDTLHQLMKDGQIKDAEKLRLEFKIPERRYWWARVLAHAEACHWDDLAEFSKNKKNPIGFE</sequence>
<dbReference type="GO" id="GO:0005765">
    <property type="term" value="C:lysosomal membrane"/>
    <property type="evidence" value="ECO:0007669"/>
    <property type="project" value="TreeGrafter"/>
</dbReference>
<dbReference type="PANTHER" id="PTHR12811:SF0">
    <property type="entry name" value="VACUOLAR PROTEIN SORTING-ASSOCIATED PROTEIN 16 HOMOLOG"/>
    <property type="match status" value="1"/>
</dbReference>